<reference evidence="1" key="1">
    <citation type="submission" date="2014-11" db="EMBL/GenBank/DDBJ databases">
        <authorList>
            <person name="Amaro Gonzalez C."/>
        </authorList>
    </citation>
    <scope>NUCLEOTIDE SEQUENCE</scope>
</reference>
<dbReference type="EMBL" id="GBXM01031346">
    <property type="protein sequence ID" value="JAH77231.1"/>
    <property type="molecule type" value="Transcribed_RNA"/>
</dbReference>
<protein>
    <submittedName>
        <fullName evidence="1">Uncharacterized protein</fullName>
    </submittedName>
</protein>
<dbReference type="AlphaFoldDB" id="A0A0E9VGW2"/>
<reference evidence="1" key="2">
    <citation type="journal article" date="2015" name="Fish Shellfish Immunol.">
        <title>Early steps in the European eel (Anguilla anguilla)-Vibrio vulnificus interaction in the gills: Role of the RtxA13 toxin.</title>
        <authorList>
            <person name="Callol A."/>
            <person name="Pajuelo D."/>
            <person name="Ebbesson L."/>
            <person name="Teles M."/>
            <person name="MacKenzie S."/>
            <person name="Amaro C."/>
        </authorList>
    </citation>
    <scope>NUCLEOTIDE SEQUENCE</scope>
</reference>
<sequence>MLFQISNLHITRLLTSKPGMFSAEKRFSQQSHSEVQTGALLMCW</sequence>
<accession>A0A0E9VGW2</accession>
<evidence type="ECO:0000313" key="1">
    <source>
        <dbReference type="EMBL" id="JAH77231.1"/>
    </source>
</evidence>
<organism evidence="1">
    <name type="scientific">Anguilla anguilla</name>
    <name type="common">European freshwater eel</name>
    <name type="synonym">Muraena anguilla</name>
    <dbReference type="NCBI Taxonomy" id="7936"/>
    <lineage>
        <taxon>Eukaryota</taxon>
        <taxon>Metazoa</taxon>
        <taxon>Chordata</taxon>
        <taxon>Craniata</taxon>
        <taxon>Vertebrata</taxon>
        <taxon>Euteleostomi</taxon>
        <taxon>Actinopterygii</taxon>
        <taxon>Neopterygii</taxon>
        <taxon>Teleostei</taxon>
        <taxon>Anguilliformes</taxon>
        <taxon>Anguillidae</taxon>
        <taxon>Anguilla</taxon>
    </lineage>
</organism>
<proteinExistence type="predicted"/>
<name>A0A0E9VGW2_ANGAN</name>